<proteinExistence type="predicted"/>
<evidence type="ECO:0000256" key="1">
    <source>
        <dbReference type="SAM" id="Phobius"/>
    </source>
</evidence>
<organism evidence="3 4">
    <name type="scientific">Funiculus sociatus GB2-A5</name>
    <dbReference type="NCBI Taxonomy" id="2933946"/>
    <lineage>
        <taxon>Bacteria</taxon>
        <taxon>Bacillati</taxon>
        <taxon>Cyanobacteriota</taxon>
        <taxon>Cyanophyceae</taxon>
        <taxon>Coleofasciculales</taxon>
        <taxon>Coleofasciculaceae</taxon>
        <taxon>Funiculus</taxon>
    </lineage>
</organism>
<dbReference type="InterPro" id="IPR029030">
    <property type="entry name" value="Caspase-like_dom_sf"/>
</dbReference>
<keyword evidence="1" id="KW-1133">Transmembrane helix</keyword>
<dbReference type="Gene3D" id="3.40.50.1460">
    <property type="match status" value="1"/>
</dbReference>
<evidence type="ECO:0000313" key="3">
    <source>
        <dbReference type="EMBL" id="MEP0868160.1"/>
    </source>
</evidence>
<dbReference type="InterPro" id="IPR011600">
    <property type="entry name" value="Pept_C14_caspase"/>
</dbReference>
<feature type="transmembrane region" description="Helical" evidence="1">
    <location>
        <begin position="334"/>
        <end position="356"/>
    </location>
</feature>
<name>A0ABV0JY89_9CYAN</name>
<dbReference type="EMBL" id="JAMPKK010000125">
    <property type="protein sequence ID" value="MEP0868160.1"/>
    <property type="molecule type" value="Genomic_DNA"/>
</dbReference>
<dbReference type="Proteomes" id="UP001442494">
    <property type="component" value="Unassembled WGS sequence"/>
</dbReference>
<feature type="domain" description="Peptidase C14 caspase" evidence="2">
    <location>
        <begin position="6"/>
        <end position="224"/>
    </location>
</feature>
<gene>
    <name evidence="3" type="ORF">NDI37_27380</name>
</gene>
<keyword evidence="1" id="KW-0472">Membrane</keyword>
<dbReference type="Pfam" id="PF00656">
    <property type="entry name" value="Peptidase_C14"/>
    <property type="match status" value="1"/>
</dbReference>
<comment type="caution">
    <text evidence="3">The sequence shown here is derived from an EMBL/GenBank/DDBJ whole genome shotgun (WGS) entry which is preliminary data.</text>
</comment>
<sequence>MANHSCVAIGIDQYQFFQPLSYAQADAQALWQFLLEEARWSPDQCFLLTDTSPPIGDRSAYPTRENLLDWIDEWCQRPVSADDSLWWFFSGYGVTLDGEDYLMPSDGNPGEIADTGISVRSLFASLKESLSENILVLLDMNRSQGGQSGANVGKQTVELAKEMGIATVLSCQLDQFSHETSSLGHGLFTAVLLEGLRSTQGKTFESLVSYLRSRLPELSQHHWKPVQSPLIVMPSLASHYQLPTLPEPVRNWNGAIASDTVPAAIYNSGRDNVKDKITRQEQPPDRAIHNNAPTAASFRKMPSSTPPETNLSRAALVPVTGGNTTEIADDTPGWLSWLLLGGGAALLVALIGGVVLRNQAAFMGQQALLTPTDTNNVGSIPQTVKLQSAPYGSESQTKTVSQETQQQANQAVLDKARTLIVPNQASQFSQAIAVAQQIKPDEPLYQQAQDDIARWSGVILDLAEGRAKQGQFDKAMATAQLVPQDNQPIYNQTQQAMASWREKAQVQRTNNIIIQGAKGLIKPGQASSYNLAIRAARKVPPDQPGFAEAQQLISQWSQTIYQTAQSRASQGRLNDAIQTAALVPENTPAYTPAQKAIVQWKKKAAGTK</sequence>
<dbReference type="SUPFAM" id="SSF52129">
    <property type="entry name" value="Caspase-like"/>
    <property type="match status" value="1"/>
</dbReference>
<evidence type="ECO:0000313" key="4">
    <source>
        <dbReference type="Proteomes" id="UP001442494"/>
    </source>
</evidence>
<dbReference type="RefSeq" id="WP_190425283.1">
    <property type="nucleotide sequence ID" value="NZ_JAMPKK010000125.1"/>
</dbReference>
<accession>A0ABV0JY89</accession>
<keyword evidence="4" id="KW-1185">Reference proteome</keyword>
<reference evidence="3 4" key="1">
    <citation type="submission" date="2022-04" db="EMBL/GenBank/DDBJ databases">
        <title>Positive selection, recombination, and allopatry shape intraspecific diversity of widespread and dominant cyanobacteria.</title>
        <authorList>
            <person name="Wei J."/>
            <person name="Shu W."/>
            <person name="Hu C."/>
        </authorList>
    </citation>
    <scope>NUCLEOTIDE SEQUENCE [LARGE SCALE GENOMIC DNA]</scope>
    <source>
        <strain evidence="3 4">GB2-A5</strain>
    </source>
</reference>
<protein>
    <submittedName>
        <fullName evidence="3">Caspase family protein</fullName>
    </submittedName>
</protein>
<keyword evidence="1" id="KW-0812">Transmembrane</keyword>
<evidence type="ECO:0000259" key="2">
    <source>
        <dbReference type="Pfam" id="PF00656"/>
    </source>
</evidence>